<organism evidence="2">
    <name type="scientific">Siphoviridae sp. ctUGR26</name>
    <dbReference type="NCBI Taxonomy" id="2825527"/>
    <lineage>
        <taxon>Viruses</taxon>
        <taxon>Duplodnaviria</taxon>
        <taxon>Heunggongvirae</taxon>
        <taxon>Uroviricota</taxon>
        <taxon>Caudoviricetes</taxon>
    </lineage>
</organism>
<dbReference type="Pfam" id="PF24726">
    <property type="entry name" value="DUF7678"/>
    <property type="match status" value="1"/>
</dbReference>
<dbReference type="InterPro" id="IPR056095">
    <property type="entry name" value="DUF7678"/>
</dbReference>
<proteinExistence type="predicted"/>
<dbReference type="EMBL" id="BK015602">
    <property type="protein sequence ID" value="DAE15309.1"/>
    <property type="molecule type" value="Genomic_DNA"/>
</dbReference>
<evidence type="ECO:0000313" key="2">
    <source>
        <dbReference type="EMBL" id="DAE15309.1"/>
    </source>
</evidence>
<sequence length="79" mass="8898">MWKEGTIGIPKKDGGRKAVHYWIKVYEEGSEFGINGGKISKLMLKLDGEIIANYDRGWDIEPTCEEANLALCILLNENN</sequence>
<protein>
    <recommendedName>
        <fullName evidence="1">DUF7678 domain-containing protein</fullName>
    </recommendedName>
</protein>
<accession>A0A8S5Q976</accession>
<feature type="domain" description="DUF7678" evidence="1">
    <location>
        <begin position="1"/>
        <end position="78"/>
    </location>
</feature>
<evidence type="ECO:0000259" key="1">
    <source>
        <dbReference type="Pfam" id="PF24726"/>
    </source>
</evidence>
<reference evidence="2" key="1">
    <citation type="journal article" date="2021" name="Proc. Natl. Acad. Sci. U.S.A.">
        <title>A Catalog of Tens of Thousands of Viruses from Human Metagenomes Reveals Hidden Associations with Chronic Diseases.</title>
        <authorList>
            <person name="Tisza M.J."/>
            <person name="Buck C.B."/>
        </authorList>
    </citation>
    <scope>NUCLEOTIDE SEQUENCE</scope>
    <source>
        <strain evidence="2">CtUGR26</strain>
    </source>
</reference>
<name>A0A8S5Q976_9CAUD</name>